<evidence type="ECO:0000256" key="1">
    <source>
        <dbReference type="SAM" id="SignalP"/>
    </source>
</evidence>
<evidence type="ECO:0000313" key="5">
    <source>
        <dbReference type="Proteomes" id="UP000694460"/>
    </source>
</evidence>
<dbReference type="InterPro" id="IPR010621">
    <property type="entry name" value="DUF1214"/>
</dbReference>
<dbReference type="PANTHER" id="PTHR36509:SF2">
    <property type="entry name" value="BLL3101 PROTEIN"/>
    <property type="match status" value="1"/>
</dbReference>
<keyword evidence="5" id="KW-1185">Reference proteome</keyword>
<accession>A0ABS5A0I3</accession>
<dbReference type="Gene3D" id="2.60.40.1610">
    <property type="entry name" value="Domain of unknown function DUF1254"/>
    <property type="match status" value="1"/>
</dbReference>
<dbReference type="EMBL" id="JAGIOP010000002">
    <property type="protein sequence ID" value="MBP2455257.1"/>
    <property type="molecule type" value="Genomic_DNA"/>
</dbReference>
<dbReference type="PANTHER" id="PTHR36509">
    <property type="entry name" value="BLL3101 PROTEIN"/>
    <property type="match status" value="1"/>
</dbReference>
<dbReference type="InterPro" id="IPR037049">
    <property type="entry name" value="DUF1214_C_sf"/>
</dbReference>
<evidence type="ECO:0000313" key="4">
    <source>
        <dbReference type="EMBL" id="MBP2455257.1"/>
    </source>
</evidence>
<reference evidence="4 5" key="1">
    <citation type="submission" date="2021-03" db="EMBL/GenBank/DDBJ databases">
        <title>Sequencing the genomes of 1000 actinobacteria strains.</title>
        <authorList>
            <person name="Klenk H.-P."/>
        </authorList>
    </citation>
    <scope>NUCLEOTIDE SEQUENCE [LARGE SCALE GENOMIC DNA]</scope>
    <source>
        <strain evidence="4 5">DSM 46713</strain>
    </source>
</reference>
<dbReference type="SUPFAM" id="SSF160935">
    <property type="entry name" value="VPA0735-like"/>
    <property type="match status" value="1"/>
</dbReference>
<dbReference type="Proteomes" id="UP000694460">
    <property type="component" value="Unassembled WGS sequence"/>
</dbReference>
<protein>
    <recommendedName>
        <fullName evidence="6">Cell envelope protein</fullName>
    </recommendedName>
</protein>
<keyword evidence="1" id="KW-0732">Signal</keyword>
<evidence type="ECO:0000259" key="3">
    <source>
        <dbReference type="Pfam" id="PF06863"/>
    </source>
</evidence>
<dbReference type="Gene3D" id="2.60.120.600">
    <property type="entry name" value="Domain of unknown function DUF1214, C-terminal domain"/>
    <property type="match status" value="1"/>
</dbReference>
<feature type="signal peptide" evidence="1">
    <location>
        <begin position="1"/>
        <end position="21"/>
    </location>
</feature>
<name>A0ABS5A0I3_9MYCO</name>
<gene>
    <name evidence="4" type="ORF">JOF57_005170</name>
</gene>
<feature type="chain" id="PRO_5046071587" description="Cell envelope protein" evidence="1">
    <location>
        <begin position="22"/>
        <end position="472"/>
    </location>
</feature>
<dbReference type="Pfam" id="PF06742">
    <property type="entry name" value="DUF1214"/>
    <property type="match status" value="1"/>
</dbReference>
<feature type="domain" description="DUF1214" evidence="2">
    <location>
        <begin position="346"/>
        <end position="456"/>
    </location>
</feature>
<dbReference type="Pfam" id="PF06863">
    <property type="entry name" value="DUF1254"/>
    <property type="match status" value="1"/>
</dbReference>
<dbReference type="InterPro" id="IPR010679">
    <property type="entry name" value="DUF1254"/>
</dbReference>
<sequence length="472" mass="51623">MRLLGIMLIGLLVAACTPEDAGDASTSASTSAATAADLRSTIKEAYVYGFPMVDNYRVMHAYFVDKDNPEYKGDWNQIHNIARVYTPSDTAVQTPNSDTPYSWLGVDLRSEPLVLTVPPIEDSRYLSLQFVDLYTTNFAYVGTRTTGNAGGKYLLAGPNWQGKKPAGVDEVLRSDTELGLVLYRTQLFDPADIDNVKKIQAGFGVEPLSGFQDQAAPPPAPVIDFLAPLSAAEQRTSPEFFDVLNFALQFAPVLPDEQEMRDRFASVGIEAGKKFDFAGRSPADQQAIRDGMVDALAEFDAFKKNEVDTGKVGSAQFFGTRADLEGNYLYRMAGAVLGIYGNTAAEALYPAAFFDSAGAPLDGSSRYTYRFAPGQLPPVDAFWSLTMYRLPQNLLVANPIDRYLINSPMLPNLVKDPDGGVTLYLQHESPGAEEEANWLPAPEGPFVAVLRMYLPKPQALDGQWQPPKPQKV</sequence>
<dbReference type="InterPro" id="IPR037050">
    <property type="entry name" value="DUF1254_sf"/>
</dbReference>
<comment type="caution">
    <text evidence="4">The sequence shown here is derived from an EMBL/GenBank/DDBJ whole genome shotgun (WGS) entry which is preliminary data.</text>
</comment>
<dbReference type="PROSITE" id="PS51257">
    <property type="entry name" value="PROKAR_LIPOPROTEIN"/>
    <property type="match status" value="1"/>
</dbReference>
<organism evidence="4 5">
    <name type="scientific">Mycolicibacterium lutetiense</name>
    <dbReference type="NCBI Taxonomy" id="1641992"/>
    <lineage>
        <taxon>Bacteria</taxon>
        <taxon>Bacillati</taxon>
        <taxon>Actinomycetota</taxon>
        <taxon>Actinomycetes</taxon>
        <taxon>Mycobacteriales</taxon>
        <taxon>Mycobacteriaceae</taxon>
        <taxon>Mycolicibacterium</taxon>
    </lineage>
</organism>
<evidence type="ECO:0000259" key="2">
    <source>
        <dbReference type="Pfam" id="PF06742"/>
    </source>
</evidence>
<feature type="domain" description="DUF1254" evidence="3">
    <location>
        <begin position="76"/>
        <end position="207"/>
    </location>
</feature>
<evidence type="ECO:0008006" key="6">
    <source>
        <dbReference type="Google" id="ProtNLM"/>
    </source>
</evidence>
<proteinExistence type="predicted"/>